<evidence type="ECO:0000313" key="5">
    <source>
        <dbReference type="Proteomes" id="UP000254799"/>
    </source>
</evidence>
<dbReference type="AlphaFoldDB" id="A0A377WI74"/>
<feature type="signal peptide" evidence="2">
    <location>
        <begin position="1"/>
        <end position="30"/>
    </location>
</feature>
<feature type="domain" description="L,D-transpeptidase scaffold" evidence="3">
    <location>
        <begin position="98"/>
        <end position="228"/>
    </location>
</feature>
<name>A0A377WI74_KLEPN</name>
<dbReference type="PANTHER" id="PTHR41533">
    <property type="entry name" value="L,D-TRANSPEPTIDASE HI_1667-RELATED"/>
    <property type="match status" value="1"/>
</dbReference>
<gene>
    <name evidence="4" type="ORF">NCTC8849_02176</name>
</gene>
<dbReference type="InterPro" id="IPR052905">
    <property type="entry name" value="LD-transpeptidase_YkuD-like"/>
</dbReference>
<evidence type="ECO:0000256" key="1">
    <source>
        <dbReference type="SAM" id="MobiDB-lite"/>
    </source>
</evidence>
<evidence type="ECO:0000313" key="4">
    <source>
        <dbReference type="EMBL" id="STT53602.1"/>
    </source>
</evidence>
<feature type="chain" id="PRO_5016896240" evidence="2">
    <location>
        <begin position="31"/>
        <end position="281"/>
    </location>
</feature>
<evidence type="ECO:0000259" key="3">
    <source>
        <dbReference type="Pfam" id="PF20142"/>
    </source>
</evidence>
<evidence type="ECO:0000256" key="2">
    <source>
        <dbReference type="SAM" id="SignalP"/>
    </source>
</evidence>
<accession>A0A377WI74</accession>
<dbReference type="InterPro" id="IPR045380">
    <property type="entry name" value="LD_TPept_scaffold_dom"/>
</dbReference>
<protein>
    <submittedName>
        <fullName evidence="4">L,D-transpeptidase YcbB</fullName>
    </submittedName>
</protein>
<proteinExistence type="predicted"/>
<organism evidence="4 5">
    <name type="scientific">Klebsiella pneumoniae</name>
    <dbReference type="NCBI Taxonomy" id="573"/>
    <lineage>
        <taxon>Bacteria</taxon>
        <taxon>Pseudomonadati</taxon>
        <taxon>Pseudomonadota</taxon>
        <taxon>Gammaproteobacteria</taxon>
        <taxon>Enterobacterales</taxon>
        <taxon>Enterobacteriaceae</taxon>
        <taxon>Klebsiella/Raoultella group</taxon>
        <taxon>Klebsiella</taxon>
        <taxon>Klebsiella pneumoniae complex</taxon>
    </lineage>
</organism>
<reference evidence="4 5" key="1">
    <citation type="submission" date="2018-06" db="EMBL/GenBank/DDBJ databases">
        <authorList>
            <consortium name="Pathogen Informatics"/>
            <person name="Doyle S."/>
        </authorList>
    </citation>
    <scope>NUCLEOTIDE SEQUENCE [LARGE SCALE GENOMIC DNA]</scope>
    <source>
        <strain evidence="4 5">NCTC8849</strain>
    </source>
</reference>
<feature type="region of interest" description="Disordered" evidence="1">
    <location>
        <begin position="35"/>
        <end position="54"/>
    </location>
</feature>
<sequence>MLLKKRYGRPLSALSLSLAMAFAPLFNVQAAEPEVVPGDSSATPGELSVALSQSDGQSPAVAKLAGEQPLSMEAAANSRAQIEALLPAGYKPVFMNPLVSLYAARDMKPMWENREAVQAFQQQLAEIAIAGFQPQFTTWVSLLTDPAVTGMARDVVLSDAMMGYLHFISGIPTQGTRWLYSSTPYKMATPPLSVINQWQLALDNGSLPAFIAGLAPRHPQYEAMHQSLLALVADSRPWPQMTGSGSLRPGEWSNDIGALREILQRTGMLENSANIVLPATW</sequence>
<dbReference type="Pfam" id="PF20142">
    <property type="entry name" value="Scaffold"/>
    <property type="match status" value="1"/>
</dbReference>
<keyword evidence="2" id="KW-0732">Signal</keyword>
<dbReference type="Proteomes" id="UP000254799">
    <property type="component" value="Unassembled WGS sequence"/>
</dbReference>
<dbReference type="EMBL" id="UGLC01000002">
    <property type="protein sequence ID" value="STT53602.1"/>
    <property type="molecule type" value="Genomic_DNA"/>
</dbReference>
<dbReference type="PANTHER" id="PTHR41533:SF1">
    <property type="entry name" value="L,D-TRANSPEPTIDASE YCBB-RELATED"/>
    <property type="match status" value="1"/>
</dbReference>